<dbReference type="EMBL" id="FTLG01000190">
    <property type="protein sequence ID" value="SIP73937.1"/>
    <property type="molecule type" value="Genomic_DNA"/>
</dbReference>
<dbReference type="Proteomes" id="UP000196435">
    <property type="component" value="Unassembled WGS sequence"/>
</dbReference>
<evidence type="ECO:0000313" key="3">
    <source>
        <dbReference type="Proteomes" id="UP000196435"/>
    </source>
</evidence>
<reference evidence="3" key="1">
    <citation type="submission" date="2016-12" db="EMBL/GenBank/DDBJ databases">
        <authorList>
            <person name="Gaudriault S."/>
        </authorList>
    </citation>
    <scope>NUCLEOTIDE SEQUENCE [LARGE SCALE GENOMIC DNA]</scope>
    <source>
        <strain evidence="3">HGB1681 (deposited as PTA-6826 in the American Type Culture Collection)</strain>
    </source>
</reference>
<sequence>MLNIHQEKQQIQNKKPSVMGTEADFIWFGNIFYTFHAFNLLSFMSDKTRSST</sequence>
<keyword evidence="1" id="KW-1133">Transmembrane helix</keyword>
<proteinExistence type="predicted"/>
<protein>
    <submittedName>
        <fullName evidence="2">Uncharacterized protein</fullName>
    </submittedName>
</protein>
<dbReference type="AlphaFoldDB" id="A0A1N6MYQ7"/>
<evidence type="ECO:0000256" key="1">
    <source>
        <dbReference type="SAM" id="Phobius"/>
    </source>
</evidence>
<keyword evidence="1" id="KW-0812">Transmembrane</keyword>
<accession>A0A1N6MYQ7</accession>
<gene>
    <name evidence="2" type="ORF">XIS1_480063</name>
</gene>
<keyword evidence="1" id="KW-0472">Membrane</keyword>
<feature type="transmembrane region" description="Helical" evidence="1">
    <location>
        <begin position="25"/>
        <end position="44"/>
    </location>
</feature>
<evidence type="ECO:0000313" key="2">
    <source>
        <dbReference type="EMBL" id="SIP73937.1"/>
    </source>
</evidence>
<name>A0A1N6MYQ7_9GAMM</name>
<organism evidence="2 3">
    <name type="scientific">Xenorhabdus innexi</name>
    <dbReference type="NCBI Taxonomy" id="290109"/>
    <lineage>
        <taxon>Bacteria</taxon>
        <taxon>Pseudomonadati</taxon>
        <taxon>Pseudomonadota</taxon>
        <taxon>Gammaproteobacteria</taxon>
        <taxon>Enterobacterales</taxon>
        <taxon>Morganellaceae</taxon>
        <taxon>Xenorhabdus</taxon>
    </lineage>
</organism>